<name>A0A645EMH6_9ZZZZ</name>
<proteinExistence type="predicted"/>
<gene>
    <name evidence="2" type="ORF">SDC9_149786</name>
</gene>
<organism evidence="2">
    <name type="scientific">bioreactor metagenome</name>
    <dbReference type="NCBI Taxonomy" id="1076179"/>
    <lineage>
        <taxon>unclassified sequences</taxon>
        <taxon>metagenomes</taxon>
        <taxon>ecological metagenomes</taxon>
    </lineage>
</organism>
<protein>
    <submittedName>
        <fullName evidence="2">Uncharacterized protein</fullName>
    </submittedName>
</protein>
<reference evidence="2" key="1">
    <citation type="submission" date="2019-08" db="EMBL/GenBank/DDBJ databases">
        <authorList>
            <person name="Kucharzyk K."/>
            <person name="Murdoch R.W."/>
            <person name="Higgins S."/>
            <person name="Loffler F."/>
        </authorList>
    </citation>
    <scope>NUCLEOTIDE SEQUENCE</scope>
</reference>
<accession>A0A645EMH6</accession>
<dbReference type="AlphaFoldDB" id="A0A645EMH6"/>
<evidence type="ECO:0000313" key="2">
    <source>
        <dbReference type="EMBL" id="MPN02570.1"/>
    </source>
</evidence>
<dbReference type="EMBL" id="VSSQ01048527">
    <property type="protein sequence ID" value="MPN02570.1"/>
    <property type="molecule type" value="Genomic_DNA"/>
</dbReference>
<comment type="caution">
    <text evidence="2">The sequence shown here is derived from an EMBL/GenBank/DDBJ whole genome shotgun (WGS) entry which is preliminary data.</text>
</comment>
<feature type="compositionally biased region" description="Low complexity" evidence="1">
    <location>
        <begin position="61"/>
        <end position="88"/>
    </location>
</feature>
<sequence length="207" mass="21407">MPPLACGASGCSTDADCGGDYICLTSSAKDEDNNYIKYCAVADYAEACKADPSTTSCCSEPTNTPTPDATATPSATPTFTNTPTPPTGTVTATYTPTVTPTVVVATATPTPQVVVTTVVTNVVTTVGCNESCSANADCSNVSHICYQGRCRLDVNPDDAQCKLASGDTVVRRTVEKVEYVTGPEDWMNYLKLGIGALGLGALLLLLL</sequence>
<evidence type="ECO:0000256" key="1">
    <source>
        <dbReference type="SAM" id="MobiDB-lite"/>
    </source>
</evidence>
<feature type="region of interest" description="Disordered" evidence="1">
    <location>
        <begin position="54"/>
        <end position="88"/>
    </location>
</feature>